<dbReference type="GO" id="GO:0071978">
    <property type="term" value="P:bacterial-type flagellum-dependent swarming motility"/>
    <property type="evidence" value="ECO:0007669"/>
    <property type="project" value="InterPro"/>
</dbReference>
<comment type="similarity">
    <text evidence="6">Belongs to the exbB/tolQ family.</text>
</comment>
<protein>
    <submittedName>
        <fullName evidence="9">MotA/TolQ/ExbB proton channel family protein</fullName>
    </submittedName>
</protein>
<dbReference type="InterPro" id="IPR002898">
    <property type="entry name" value="MotA_ExbB_proton_chnl"/>
</dbReference>
<keyword evidence="4 7" id="KW-1133">Transmembrane helix</keyword>
<dbReference type="PANTHER" id="PTHR30433">
    <property type="entry name" value="CHEMOTAXIS PROTEIN MOTA"/>
    <property type="match status" value="1"/>
</dbReference>
<reference evidence="9" key="1">
    <citation type="submission" date="2020-10" db="EMBL/GenBank/DDBJ databases">
        <title>Connecting structure to function with the recovery of over 1000 high-quality activated sludge metagenome-assembled genomes encoding full-length rRNA genes using long-read sequencing.</title>
        <authorList>
            <person name="Singleton C.M."/>
            <person name="Petriglieri F."/>
            <person name="Kristensen J.M."/>
            <person name="Kirkegaard R.H."/>
            <person name="Michaelsen T.Y."/>
            <person name="Andersen M.H."/>
            <person name="Karst S.M."/>
            <person name="Dueholm M.S."/>
            <person name="Nielsen P.H."/>
            <person name="Albertsen M."/>
        </authorList>
    </citation>
    <scope>NUCLEOTIDE SEQUENCE</scope>
    <source>
        <strain evidence="9">Skiv_18-Q3-R9-52_MAXAC.067</strain>
    </source>
</reference>
<keyword evidence="5 7" id="KW-0472">Membrane</keyword>
<dbReference type="AlphaFoldDB" id="A0A9D7SIP0"/>
<feature type="transmembrane region" description="Helical" evidence="7">
    <location>
        <begin position="175"/>
        <end position="197"/>
    </location>
</feature>
<gene>
    <name evidence="9" type="ORF">IPP58_09275</name>
</gene>
<organism evidence="9 10">
    <name type="scientific">Candidatus Geothrix skivensis</name>
    <dbReference type="NCBI Taxonomy" id="2954439"/>
    <lineage>
        <taxon>Bacteria</taxon>
        <taxon>Pseudomonadati</taxon>
        <taxon>Acidobacteriota</taxon>
        <taxon>Holophagae</taxon>
        <taxon>Holophagales</taxon>
        <taxon>Holophagaceae</taxon>
        <taxon>Geothrix</taxon>
    </lineage>
</organism>
<dbReference type="GO" id="GO:0005886">
    <property type="term" value="C:plasma membrane"/>
    <property type="evidence" value="ECO:0007669"/>
    <property type="project" value="UniProtKB-SubCell"/>
</dbReference>
<proteinExistence type="inferred from homology"/>
<dbReference type="GO" id="GO:0006935">
    <property type="term" value="P:chemotaxis"/>
    <property type="evidence" value="ECO:0007669"/>
    <property type="project" value="InterPro"/>
</dbReference>
<comment type="subcellular location">
    <subcellularLocation>
        <location evidence="1">Cell membrane</location>
        <topology evidence="1">Multi-pass membrane protein</topology>
    </subcellularLocation>
    <subcellularLocation>
        <location evidence="6">Membrane</location>
        <topology evidence="6">Multi-pass membrane protein</topology>
    </subcellularLocation>
</comment>
<name>A0A9D7SIP0_9BACT</name>
<evidence type="ECO:0000256" key="1">
    <source>
        <dbReference type="ARBA" id="ARBA00004651"/>
    </source>
</evidence>
<keyword evidence="3 7" id="KW-0812">Transmembrane</keyword>
<comment type="caution">
    <text evidence="9">The sequence shown here is derived from an EMBL/GenBank/DDBJ whole genome shotgun (WGS) entry which is preliminary data.</text>
</comment>
<evidence type="ECO:0000256" key="3">
    <source>
        <dbReference type="ARBA" id="ARBA00022692"/>
    </source>
</evidence>
<feature type="transmembrane region" description="Helical" evidence="7">
    <location>
        <begin position="29"/>
        <end position="48"/>
    </location>
</feature>
<feature type="transmembrane region" description="Helical" evidence="7">
    <location>
        <begin position="145"/>
        <end position="169"/>
    </location>
</feature>
<accession>A0A9D7SIP0</accession>
<dbReference type="PANTHER" id="PTHR30433:SF2">
    <property type="entry name" value="MOTILITY PROTEIN A"/>
    <property type="match status" value="1"/>
</dbReference>
<sequence>MDRGSFLGVLLGVLLLAVAIGMGPNPRIFFHPASTVVVVGGVIAATMIRFPLEHVSYAFNIASRAFFTRAPETQALVAQIVGLSQRARREGLLNMEKSLDVEGFLAKGLRMVVDQSSREHIHGVLAGELRSTQDRHLQGQEIFRFIALSAPSFGMVGTLIGMVQLFASIKDPSNIGGAMALSLLSTLYGAVIAYLLAIPIAGKLELRSKEELQLKHIMLEGVLGIQAEMHPTALEAQLNAFLAPRERGADRRARG</sequence>
<dbReference type="EMBL" id="JADKIO010000006">
    <property type="protein sequence ID" value="MBK9796676.1"/>
    <property type="molecule type" value="Genomic_DNA"/>
</dbReference>
<keyword evidence="2" id="KW-1003">Cell membrane</keyword>
<dbReference type="GO" id="GO:0015031">
    <property type="term" value="P:protein transport"/>
    <property type="evidence" value="ECO:0007669"/>
    <property type="project" value="UniProtKB-KW"/>
</dbReference>
<evidence type="ECO:0000313" key="9">
    <source>
        <dbReference type="EMBL" id="MBK9796676.1"/>
    </source>
</evidence>
<evidence type="ECO:0000256" key="6">
    <source>
        <dbReference type="RuleBase" id="RU004057"/>
    </source>
</evidence>
<evidence type="ECO:0000256" key="7">
    <source>
        <dbReference type="SAM" id="Phobius"/>
    </source>
</evidence>
<feature type="domain" description="MotA/TolQ/ExbB proton channel" evidence="8">
    <location>
        <begin position="103"/>
        <end position="213"/>
    </location>
</feature>
<evidence type="ECO:0000256" key="5">
    <source>
        <dbReference type="ARBA" id="ARBA00023136"/>
    </source>
</evidence>
<evidence type="ECO:0000313" key="10">
    <source>
        <dbReference type="Proteomes" id="UP000886657"/>
    </source>
</evidence>
<evidence type="ECO:0000256" key="4">
    <source>
        <dbReference type="ARBA" id="ARBA00022989"/>
    </source>
</evidence>
<dbReference type="InterPro" id="IPR047055">
    <property type="entry name" value="MotA-like"/>
</dbReference>
<evidence type="ECO:0000256" key="2">
    <source>
        <dbReference type="ARBA" id="ARBA00022475"/>
    </source>
</evidence>
<dbReference type="Proteomes" id="UP000886657">
    <property type="component" value="Unassembled WGS sequence"/>
</dbReference>
<evidence type="ECO:0000259" key="8">
    <source>
        <dbReference type="Pfam" id="PF01618"/>
    </source>
</evidence>
<keyword evidence="6" id="KW-0653">Protein transport</keyword>
<keyword evidence="6" id="KW-0813">Transport</keyword>
<dbReference type="Pfam" id="PF01618">
    <property type="entry name" value="MotA_ExbB"/>
    <property type="match status" value="1"/>
</dbReference>